<evidence type="ECO:0000256" key="18">
    <source>
        <dbReference type="SAM" id="MobiDB-lite"/>
    </source>
</evidence>
<feature type="compositionally biased region" description="Low complexity" evidence="18">
    <location>
        <begin position="18"/>
        <end position="33"/>
    </location>
</feature>
<dbReference type="Pfam" id="PF12906">
    <property type="entry name" value="RINGv"/>
    <property type="match status" value="1"/>
</dbReference>
<evidence type="ECO:0000256" key="7">
    <source>
        <dbReference type="ARBA" id="ARBA00022679"/>
    </source>
</evidence>
<evidence type="ECO:0000256" key="4">
    <source>
        <dbReference type="ARBA" id="ARBA00012483"/>
    </source>
</evidence>
<evidence type="ECO:0000256" key="15">
    <source>
        <dbReference type="ARBA" id="ARBA00079600"/>
    </source>
</evidence>
<name>A0A643BR52_BALPH</name>
<evidence type="ECO:0000256" key="17">
    <source>
        <dbReference type="ARBA" id="ARBA00084030"/>
    </source>
</evidence>
<dbReference type="InterPro" id="IPR011016">
    <property type="entry name" value="Znf_RING-CH"/>
</dbReference>
<protein>
    <recommendedName>
        <fullName evidence="14">E3 ubiquitin-protein ligase MARCHF7</fullName>
        <ecNumber evidence="4">2.3.2.27</ecNumber>
    </recommendedName>
    <alternativeName>
        <fullName evidence="16">Membrane-associated RING finger protein 7</fullName>
    </alternativeName>
    <alternativeName>
        <fullName evidence="15">Membrane-associated RING-CH protein VII</fullName>
    </alternativeName>
    <alternativeName>
        <fullName evidence="17">RING-type E3 ubiquitin transferase MARCHF7</fullName>
    </alternativeName>
</protein>
<dbReference type="GO" id="GO:0061630">
    <property type="term" value="F:ubiquitin protein ligase activity"/>
    <property type="evidence" value="ECO:0007669"/>
    <property type="project" value="UniProtKB-EC"/>
</dbReference>
<keyword evidence="9" id="KW-0863">Zinc-finger</keyword>
<proteinExistence type="predicted"/>
<dbReference type="EMBL" id="SGJD01005796">
    <property type="protein sequence ID" value="KAB0390230.1"/>
    <property type="molecule type" value="Genomic_DNA"/>
</dbReference>
<evidence type="ECO:0000259" key="19">
    <source>
        <dbReference type="PROSITE" id="PS51292"/>
    </source>
</evidence>
<feature type="region of interest" description="Disordered" evidence="18">
    <location>
        <begin position="71"/>
        <end position="110"/>
    </location>
</feature>
<dbReference type="PANTHER" id="PTHR14471:SF1">
    <property type="entry name" value="E3 UBIQUITIN-PROTEIN LIGASE MARCHF7"/>
    <property type="match status" value="1"/>
</dbReference>
<comment type="pathway">
    <text evidence="3">Protein modification; protein ubiquitination.</text>
</comment>
<keyword evidence="10" id="KW-0833">Ubl conjugation pathway</keyword>
<keyword evidence="11" id="KW-0862">Zinc</keyword>
<dbReference type="GO" id="GO:0031624">
    <property type="term" value="F:ubiquitin conjugating enzyme binding"/>
    <property type="evidence" value="ECO:0007669"/>
    <property type="project" value="TreeGrafter"/>
</dbReference>
<keyword evidence="12" id="KW-0007">Acetylation</keyword>
<keyword evidence="21" id="KW-1185">Reference proteome</keyword>
<sequence length="608" mass="68050">MESKPSRIPRRISVQPTSSLSARMMSGSRGSSLNDTYHSRDSSFRLDSEYQSTSASASALPFQSTWYSESEITQGARSRSQNQQRDHDSKRPKLSCTNCTSTSAGRSVGHGLNAVSDSSWRHSQVPRSSSVVLGSFGTDLMRERRADSSISNLMDYSHRSDVQDRVPSSYSQGARPKENSLSTLQLNTSSTNHQMPSEHQTIPCSRDSDHFKNLLIMKVDVQQGDCCHLHSLVMQHQLLMVLIIGHPKLLRDFDFFGEDGVCHLLAKIIALSQILKILTKNLKVEIQDHGYLPHLEIDAHLCSLEGGERDEMNLQGYLPLIYHLDLIIFLEENQMKWFTLKHRVIPLGLLPADHKHLQHQAVLLQVAPGRSSGITGILPGSLFRFAVPPALGSNLTDNVMITVDIIPSGWSSSDGKNDKTKSVPSRDPERLQKIKESLLLEDSEEEEGDLCRICQMAAASSSNLLIEPCKCTGSLQYVHQECMKKWLQAKINSGSSLEAVTTCELCKEKLQLNLEDFDIHELHRAHANEQAEYEFISSGLYLVVLLHLCEQSFSDMMGNTNEPSTRVRFINLARTLQAHMEDLESPHGPLIGSQLRQQLQSLKITFQL</sequence>
<dbReference type="Gene3D" id="3.30.40.10">
    <property type="entry name" value="Zinc/RING finger domain, C3HC4 (zinc finger)"/>
    <property type="match status" value="1"/>
</dbReference>
<evidence type="ECO:0000256" key="11">
    <source>
        <dbReference type="ARBA" id="ARBA00022833"/>
    </source>
</evidence>
<accession>A0A643BR52</accession>
<feature type="region of interest" description="Disordered" evidence="18">
    <location>
        <begin position="158"/>
        <end position="181"/>
    </location>
</feature>
<evidence type="ECO:0000256" key="14">
    <source>
        <dbReference type="ARBA" id="ARBA00069013"/>
    </source>
</evidence>
<dbReference type="PROSITE" id="PS51292">
    <property type="entry name" value="ZF_RING_CH"/>
    <property type="match status" value="1"/>
</dbReference>
<evidence type="ECO:0000256" key="16">
    <source>
        <dbReference type="ARBA" id="ARBA00083915"/>
    </source>
</evidence>
<dbReference type="Proteomes" id="UP000437017">
    <property type="component" value="Unassembled WGS sequence"/>
</dbReference>
<evidence type="ECO:0000313" key="20">
    <source>
        <dbReference type="EMBL" id="KAB0390230.1"/>
    </source>
</evidence>
<dbReference type="PANTHER" id="PTHR14471">
    <property type="entry name" value="MARCH7/10 E3 UBIQUITIN PROTEIN LIGASE FAMILY MEMBER"/>
    <property type="match status" value="1"/>
</dbReference>
<dbReference type="SMART" id="SM00744">
    <property type="entry name" value="RINGv"/>
    <property type="match status" value="1"/>
</dbReference>
<dbReference type="FunFam" id="3.30.40.10:FF:000108">
    <property type="entry name" value="E3 ubiquitin-protein ligase MARCH7 isoform X1"/>
    <property type="match status" value="1"/>
</dbReference>
<dbReference type="GO" id="GO:0005634">
    <property type="term" value="C:nucleus"/>
    <property type="evidence" value="ECO:0007669"/>
    <property type="project" value="TreeGrafter"/>
</dbReference>
<gene>
    <name evidence="20" type="ORF">E2I00_002492</name>
</gene>
<feature type="region of interest" description="Disordered" evidence="18">
    <location>
        <begin position="1"/>
        <end position="36"/>
    </location>
</feature>
<evidence type="ECO:0000256" key="2">
    <source>
        <dbReference type="ARBA" id="ARBA00004496"/>
    </source>
</evidence>
<dbReference type="EC" id="2.3.2.27" evidence="4"/>
<comment type="caution">
    <text evidence="20">The sequence shown here is derived from an EMBL/GenBank/DDBJ whole genome shotgun (WGS) entry which is preliminary data.</text>
</comment>
<evidence type="ECO:0000256" key="13">
    <source>
        <dbReference type="ARBA" id="ARBA00060147"/>
    </source>
</evidence>
<keyword evidence="6" id="KW-0597">Phosphoprotein</keyword>
<dbReference type="GO" id="GO:0008270">
    <property type="term" value="F:zinc ion binding"/>
    <property type="evidence" value="ECO:0007669"/>
    <property type="project" value="UniProtKB-KW"/>
</dbReference>
<dbReference type="OrthoDB" id="2154780at2759"/>
<dbReference type="GO" id="GO:0051865">
    <property type="term" value="P:protein autoubiquitination"/>
    <property type="evidence" value="ECO:0007669"/>
    <property type="project" value="TreeGrafter"/>
</dbReference>
<dbReference type="AlphaFoldDB" id="A0A643BR52"/>
<evidence type="ECO:0000256" key="3">
    <source>
        <dbReference type="ARBA" id="ARBA00004906"/>
    </source>
</evidence>
<evidence type="ECO:0000256" key="6">
    <source>
        <dbReference type="ARBA" id="ARBA00022553"/>
    </source>
</evidence>
<evidence type="ECO:0000256" key="12">
    <source>
        <dbReference type="ARBA" id="ARBA00022990"/>
    </source>
</evidence>
<comment type="catalytic activity">
    <reaction evidence="1">
        <text>S-ubiquitinyl-[E2 ubiquitin-conjugating enzyme]-L-cysteine + [acceptor protein]-L-lysine = [E2 ubiquitin-conjugating enzyme]-L-cysteine + N(6)-ubiquitinyl-[acceptor protein]-L-lysine.</text>
        <dbReference type="EC" id="2.3.2.27"/>
    </reaction>
</comment>
<dbReference type="SUPFAM" id="SSF57850">
    <property type="entry name" value="RING/U-box"/>
    <property type="match status" value="1"/>
</dbReference>
<feature type="compositionally biased region" description="Polar residues" evidence="18">
    <location>
        <begin position="71"/>
        <end position="83"/>
    </location>
</feature>
<comment type="subcellular location">
    <subcellularLocation>
        <location evidence="2">Cytoplasm</location>
    </subcellularLocation>
</comment>
<feature type="domain" description="RING-CH-type" evidence="19">
    <location>
        <begin position="443"/>
        <end position="513"/>
    </location>
</feature>
<dbReference type="GO" id="GO:0005737">
    <property type="term" value="C:cytoplasm"/>
    <property type="evidence" value="ECO:0007669"/>
    <property type="project" value="UniProtKB-SubCell"/>
</dbReference>
<evidence type="ECO:0000256" key="1">
    <source>
        <dbReference type="ARBA" id="ARBA00000900"/>
    </source>
</evidence>
<evidence type="ECO:0000256" key="8">
    <source>
        <dbReference type="ARBA" id="ARBA00022723"/>
    </source>
</evidence>
<evidence type="ECO:0000256" key="10">
    <source>
        <dbReference type="ARBA" id="ARBA00022786"/>
    </source>
</evidence>
<dbReference type="InterPro" id="IPR052297">
    <property type="entry name" value="RING-CH-type_E3_ubiq-ligase"/>
</dbReference>
<evidence type="ECO:0000256" key="9">
    <source>
        <dbReference type="ARBA" id="ARBA00022771"/>
    </source>
</evidence>
<evidence type="ECO:0000313" key="21">
    <source>
        <dbReference type="Proteomes" id="UP000437017"/>
    </source>
</evidence>
<keyword evidence="8" id="KW-0479">Metal-binding</keyword>
<feature type="compositionally biased region" description="Polar residues" evidence="18">
    <location>
        <begin position="95"/>
        <end position="105"/>
    </location>
</feature>
<reference evidence="20 21" key="1">
    <citation type="journal article" date="2019" name="PLoS ONE">
        <title>Genomic analyses reveal an absence of contemporary introgressive admixture between fin whales and blue whales, despite known hybrids.</title>
        <authorList>
            <person name="Westbury M.V."/>
            <person name="Petersen B."/>
            <person name="Lorenzen E.D."/>
        </authorList>
    </citation>
    <scope>NUCLEOTIDE SEQUENCE [LARGE SCALE GENOMIC DNA]</scope>
    <source>
        <strain evidence="20">FinWhale-01</strain>
    </source>
</reference>
<dbReference type="CDD" id="cd16812">
    <property type="entry name" value="RING_CH-C4HC3_MARCH7"/>
    <property type="match status" value="1"/>
</dbReference>
<evidence type="ECO:0000256" key="5">
    <source>
        <dbReference type="ARBA" id="ARBA00022490"/>
    </source>
</evidence>
<dbReference type="GO" id="GO:0043130">
    <property type="term" value="F:ubiquitin binding"/>
    <property type="evidence" value="ECO:0007669"/>
    <property type="project" value="TreeGrafter"/>
</dbReference>
<comment type="function">
    <text evidence="13">E3 ubiquitin-protein ligase which may specifically enhance the E2 activity of HIP2. E3 ubiquitin ligases accept ubiquitin from an E2 ubiquitin-conjugating enzyme in the form of a thioester and then directly transfer the ubiquitin to targeted substrates. May be involved in T-cell proliferation by regulating LIF secretion. May play a role in lysosome homeostasis. Promotes 'Lys-6', 'Lys-11' and 'Lys-63'-linked mixed polyubiquitination on ATG14 leading to the inhibition of autophagy by impairing the interaction between ATG14 and STX7. Participates in the dopamine-mediated negative regulation of the NLRP3 inflammasome by promoting its uibiquitination and subsequent degradation.</text>
</comment>
<dbReference type="InterPro" id="IPR013083">
    <property type="entry name" value="Znf_RING/FYVE/PHD"/>
</dbReference>
<keyword evidence="5" id="KW-0963">Cytoplasm</keyword>
<organism evidence="20 21">
    <name type="scientific">Balaenoptera physalus</name>
    <name type="common">Fin whale</name>
    <name type="synonym">Balaena physalus</name>
    <dbReference type="NCBI Taxonomy" id="9770"/>
    <lineage>
        <taxon>Eukaryota</taxon>
        <taxon>Metazoa</taxon>
        <taxon>Chordata</taxon>
        <taxon>Craniata</taxon>
        <taxon>Vertebrata</taxon>
        <taxon>Euteleostomi</taxon>
        <taxon>Mammalia</taxon>
        <taxon>Eutheria</taxon>
        <taxon>Laurasiatheria</taxon>
        <taxon>Artiodactyla</taxon>
        <taxon>Whippomorpha</taxon>
        <taxon>Cetacea</taxon>
        <taxon>Mysticeti</taxon>
        <taxon>Balaenopteridae</taxon>
        <taxon>Balaenoptera</taxon>
    </lineage>
</organism>
<keyword evidence="7" id="KW-0808">Transferase</keyword>